<dbReference type="AlphaFoldDB" id="A0A1F6V1T3"/>
<protein>
    <recommendedName>
        <fullName evidence="1">Transcriptional repressor PaaX-like central Cas2-like domain-containing protein</fullName>
    </recommendedName>
</protein>
<dbReference type="Proteomes" id="UP000178985">
    <property type="component" value="Unassembled WGS sequence"/>
</dbReference>
<name>A0A1F6V1T3_9BACT</name>
<gene>
    <name evidence="2" type="ORF">A2733_02060</name>
</gene>
<proteinExistence type="predicted"/>
<evidence type="ECO:0000313" key="2">
    <source>
        <dbReference type="EMBL" id="OGI63731.1"/>
    </source>
</evidence>
<evidence type="ECO:0000313" key="3">
    <source>
        <dbReference type="Proteomes" id="UP000178985"/>
    </source>
</evidence>
<accession>A0A1F6V1T3</accession>
<dbReference type="EMBL" id="MFTO01000013">
    <property type="protein sequence ID" value="OGI63731.1"/>
    <property type="molecule type" value="Genomic_DNA"/>
</dbReference>
<feature type="domain" description="Transcriptional repressor PaaX-like central Cas2-like" evidence="1">
    <location>
        <begin position="92"/>
        <end position="152"/>
    </location>
</feature>
<comment type="caution">
    <text evidence="2">The sequence shown here is derived from an EMBL/GenBank/DDBJ whole genome shotgun (WGS) entry which is preliminary data.</text>
</comment>
<dbReference type="InterPro" id="IPR048846">
    <property type="entry name" value="PaaX-like_central"/>
</dbReference>
<sequence length="159" mass="18794">MSMVEEILKELWNTEIKYKGVPVNLFGIPRFNSFSRRSLRSSADRLARNDLIKKELNGFIITANGKKYLKRKEDSLKSFSRPTTVDLSKNLIVMFDIPVVQKAEREWFRFHLKKFSYIMIQKSVWVGPSPLPKDFLKYLDEIRLKDCIKTFKLAKPYKI</sequence>
<dbReference type="Pfam" id="PF20803">
    <property type="entry name" value="PaaX_M"/>
    <property type="match status" value="1"/>
</dbReference>
<organism evidence="2 3">
    <name type="scientific">Candidatus Nomurabacteria bacterium RIFCSPHIGHO2_01_FULL_40_20</name>
    <dbReference type="NCBI Taxonomy" id="1801738"/>
    <lineage>
        <taxon>Bacteria</taxon>
        <taxon>Candidatus Nomuraibacteriota</taxon>
    </lineage>
</organism>
<reference evidence="2 3" key="1">
    <citation type="journal article" date="2016" name="Nat. Commun.">
        <title>Thousands of microbial genomes shed light on interconnected biogeochemical processes in an aquifer system.</title>
        <authorList>
            <person name="Anantharaman K."/>
            <person name="Brown C.T."/>
            <person name="Hug L.A."/>
            <person name="Sharon I."/>
            <person name="Castelle C.J."/>
            <person name="Probst A.J."/>
            <person name="Thomas B.C."/>
            <person name="Singh A."/>
            <person name="Wilkins M.J."/>
            <person name="Karaoz U."/>
            <person name="Brodie E.L."/>
            <person name="Williams K.H."/>
            <person name="Hubbard S.S."/>
            <person name="Banfield J.F."/>
        </authorList>
    </citation>
    <scope>NUCLEOTIDE SEQUENCE [LARGE SCALE GENOMIC DNA]</scope>
</reference>
<evidence type="ECO:0000259" key="1">
    <source>
        <dbReference type="Pfam" id="PF20803"/>
    </source>
</evidence>